<dbReference type="InterPro" id="IPR015803">
    <property type="entry name" value="Cys-tRNA-ligase"/>
</dbReference>
<comment type="subcellular location">
    <subcellularLocation>
        <location evidence="2">Mitochondrion</location>
    </subcellularLocation>
</comment>
<dbReference type="GO" id="GO:0046872">
    <property type="term" value="F:metal ion binding"/>
    <property type="evidence" value="ECO:0007669"/>
    <property type="project" value="UniProtKB-KW"/>
</dbReference>
<evidence type="ECO:0000256" key="1">
    <source>
        <dbReference type="ARBA" id="ARBA00001947"/>
    </source>
</evidence>
<evidence type="ECO:0000256" key="7">
    <source>
        <dbReference type="ARBA" id="ARBA00022741"/>
    </source>
</evidence>
<evidence type="ECO:0000256" key="3">
    <source>
        <dbReference type="ARBA" id="ARBA00005594"/>
    </source>
</evidence>
<comment type="function">
    <text evidence="16">In addition to its role as an aminoacyl-tRNA synthetase, has also cysteine persulfide synthase activity. Produces reactive persulfide species such as cysteine persulfide (CysSSH) from substrate cysteine and mediate direct incorporation of CysSSH into proteins during translations, resulting in protein persulfides and polysulfides. CysSSHs behave as potent antioxidants and cellular protectants.</text>
</comment>
<comment type="similarity">
    <text evidence="3">Belongs to the class-I aminoacyl-tRNA synthetase family.</text>
</comment>
<evidence type="ECO:0000256" key="12">
    <source>
        <dbReference type="ARBA" id="ARBA00023128"/>
    </source>
</evidence>
<dbReference type="NCBIfam" id="TIGR00435">
    <property type="entry name" value="cysS"/>
    <property type="match status" value="1"/>
</dbReference>
<dbReference type="Pfam" id="PF01406">
    <property type="entry name" value="tRNA-synt_1e"/>
    <property type="match status" value="1"/>
</dbReference>
<evidence type="ECO:0000256" key="10">
    <source>
        <dbReference type="ARBA" id="ARBA00022917"/>
    </source>
</evidence>
<keyword evidence="24" id="KW-1185">Reference proteome</keyword>
<organism evidence="24 25">
    <name type="scientific">Orycteropus afer afer</name>
    <dbReference type="NCBI Taxonomy" id="1230840"/>
    <lineage>
        <taxon>Eukaryota</taxon>
        <taxon>Metazoa</taxon>
        <taxon>Chordata</taxon>
        <taxon>Craniata</taxon>
        <taxon>Vertebrata</taxon>
        <taxon>Euteleostomi</taxon>
        <taxon>Mammalia</taxon>
        <taxon>Eutheria</taxon>
        <taxon>Afrotheria</taxon>
        <taxon>Tubulidentata</taxon>
        <taxon>Orycteropodidae</taxon>
        <taxon>Orycteropus</taxon>
    </lineage>
</organism>
<dbReference type="PANTHER" id="PTHR10890:SF27">
    <property type="entry name" value="CYSTEINE--TRNA LIGASE, MITOCHONDRIAL-RELATED"/>
    <property type="match status" value="1"/>
</dbReference>
<keyword evidence="12" id="KW-0496">Mitochondrion</keyword>
<sequence>MLWTRAARLPPTNFWLPLSCLCPRLFPAALGFGPEEQGRPLGRPMSAGREGGWLQPTGHDTGVKVYNSLTRRKDPLILANAEAASWYSCGPTVYDHAHLGHACSYVRFDIIRRILTKVFGCNIVMVMGITDVDDKIIKRANEMNISPTSLANFYEEDFKQDMASLKVLPPTVYLRVTENIPQIISFIEGIIANGHAYSTLKGNVYFDLKSRGGKYGKLVGTAPDPVGEPVDSDKRHASDFALWKAAKPQEIFWTSPWGNGRPGWHIECSTISSLIFGSQLDIHSGGIDLAFPHHENEIAQCEVFHQCKQWGNYFFHSGHLHIKGKEEKMSKSLKNYITIKEFLKKFSPDVFRLFCMRSNYRSAIDYSDSTMQETQHLLLGIASFIEDAQAYMKGQLTCASVREDQLWERLTNTEMTVKAAFADDFDTPRAFDAVMDLIHHGNRQLKAVTKETAGPRSPAVFGAMVSYIEQFLETVGISLATQQFISGDSSPGTLHSVVEELVRFRQKVRQYALATQTASREARQQQLLERQPLLQACDSLRKDLAIHGINIKDRSNTTSTWELLDQRMKDQKPEN</sequence>
<keyword evidence="11" id="KW-0809">Transit peptide</keyword>
<protein>
    <recommendedName>
        <fullName evidence="4">cysteine--tRNA ligase</fullName>
        <ecNumber evidence="4">6.1.1.16</ecNumber>
    </recommendedName>
    <alternativeName>
        <fullName evidence="14">Cysteinyl-tRNA synthetase</fullName>
    </alternativeName>
</protein>
<evidence type="ECO:0000256" key="4">
    <source>
        <dbReference type="ARBA" id="ARBA00012832"/>
    </source>
</evidence>
<dbReference type="Gene3D" id="3.40.50.620">
    <property type="entry name" value="HUPs"/>
    <property type="match status" value="1"/>
</dbReference>
<dbReference type="AlphaFoldDB" id="A0A8B6ZN37"/>
<evidence type="ECO:0000256" key="2">
    <source>
        <dbReference type="ARBA" id="ARBA00004173"/>
    </source>
</evidence>
<dbReference type="GO" id="GO:0005524">
    <property type="term" value="F:ATP binding"/>
    <property type="evidence" value="ECO:0007669"/>
    <property type="project" value="UniProtKB-KW"/>
</dbReference>
<evidence type="ECO:0000256" key="20">
    <source>
        <dbReference type="ARBA" id="ARBA00048609"/>
    </source>
</evidence>
<dbReference type="FunFam" id="1.20.120.1910:FF:000004">
    <property type="entry name" value="Cysteinyl-tRNA synthetase 2, mitochondrial"/>
    <property type="match status" value="1"/>
</dbReference>
<dbReference type="SUPFAM" id="SSF52374">
    <property type="entry name" value="Nucleotidylyl transferase"/>
    <property type="match status" value="1"/>
</dbReference>
<dbReference type="PANTHER" id="PTHR10890">
    <property type="entry name" value="CYSTEINYL-TRNA SYNTHETASE"/>
    <property type="match status" value="1"/>
</dbReference>
<keyword evidence="5 25" id="KW-0436">Ligase</keyword>
<dbReference type="GeneID" id="103195383"/>
<keyword evidence="6" id="KW-0479">Metal-binding</keyword>
<evidence type="ECO:0000256" key="13">
    <source>
        <dbReference type="ARBA" id="ARBA00023146"/>
    </source>
</evidence>
<dbReference type="RefSeq" id="XP_007937113.1">
    <property type="nucleotide sequence ID" value="XM_007938922.1"/>
</dbReference>
<dbReference type="Gene3D" id="1.20.120.1910">
    <property type="entry name" value="Cysteine-tRNA ligase, C-terminal anti-codon recognition domain"/>
    <property type="match status" value="1"/>
</dbReference>
<comment type="cofactor">
    <cofactor evidence="1">
        <name>Zn(2+)</name>
        <dbReference type="ChEBI" id="CHEBI:29105"/>
    </cofactor>
</comment>
<evidence type="ECO:0000256" key="11">
    <source>
        <dbReference type="ARBA" id="ARBA00022946"/>
    </source>
</evidence>
<dbReference type="InterPro" id="IPR014729">
    <property type="entry name" value="Rossmann-like_a/b/a_fold"/>
</dbReference>
<comment type="catalytic activity">
    <reaction evidence="18">
        <text>2 L-cysteine = S-sulfanyl-L-cysteine + L-alanine</text>
        <dbReference type="Rhea" id="RHEA:78543"/>
        <dbReference type="ChEBI" id="CHEBI:35235"/>
        <dbReference type="ChEBI" id="CHEBI:57972"/>
        <dbReference type="ChEBI" id="CHEBI:58591"/>
    </reaction>
    <physiologicalReaction direction="left-to-right" evidence="18">
        <dbReference type="Rhea" id="RHEA:78544"/>
    </physiologicalReaction>
</comment>
<dbReference type="Proteomes" id="UP000694850">
    <property type="component" value="Unplaced"/>
</dbReference>
<dbReference type="InterPro" id="IPR009080">
    <property type="entry name" value="tRNAsynth_Ia_anticodon-bd"/>
</dbReference>
<dbReference type="CDD" id="cd00672">
    <property type="entry name" value="CysRS_core"/>
    <property type="match status" value="1"/>
</dbReference>
<evidence type="ECO:0000256" key="22">
    <source>
        <dbReference type="SAM" id="SignalP"/>
    </source>
</evidence>
<evidence type="ECO:0000256" key="21">
    <source>
        <dbReference type="ARBA" id="ARBA00049046"/>
    </source>
</evidence>
<keyword evidence="7" id="KW-0547">Nucleotide-binding</keyword>
<feature type="signal peptide" evidence="22">
    <location>
        <begin position="1"/>
        <end position="31"/>
    </location>
</feature>
<evidence type="ECO:0000256" key="15">
    <source>
        <dbReference type="ARBA" id="ARBA00043868"/>
    </source>
</evidence>
<evidence type="ECO:0000259" key="23">
    <source>
        <dbReference type="Pfam" id="PF01406"/>
    </source>
</evidence>
<evidence type="ECO:0000256" key="8">
    <source>
        <dbReference type="ARBA" id="ARBA00022833"/>
    </source>
</evidence>
<gene>
    <name evidence="25" type="primary">CARS2</name>
</gene>
<evidence type="ECO:0000313" key="24">
    <source>
        <dbReference type="Proteomes" id="UP000694850"/>
    </source>
</evidence>
<dbReference type="HAMAP" id="MF_00041">
    <property type="entry name" value="Cys_tRNA_synth"/>
    <property type="match status" value="1"/>
</dbReference>
<dbReference type="CTD" id="79587"/>
<keyword evidence="22" id="KW-0732">Signal</keyword>
<proteinExistence type="inferred from homology"/>
<keyword evidence="9" id="KW-0067">ATP-binding</keyword>
<dbReference type="FunFam" id="3.40.50.620:FF:000027">
    <property type="entry name" value="Cysteine--tRNA ligase, cytoplasmic"/>
    <property type="match status" value="1"/>
</dbReference>
<dbReference type="EC" id="6.1.1.16" evidence="4"/>
<evidence type="ECO:0000313" key="25">
    <source>
        <dbReference type="RefSeq" id="XP_007937113.1"/>
    </source>
</evidence>
<evidence type="ECO:0000256" key="18">
    <source>
        <dbReference type="ARBA" id="ARBA00047548"/>
    </source>
</evidence>
<evidence type="ECO:0000256" key="5">
    <source>
        <dbReference type="ARBA" id="ARBA00022598"/>
    </source>
</evidence>
<evidence type="ECO:0000256" key="14">
    <source>
        <dbReference type="ARBA" id="ARBA00031499"/>
    </source>
</evidence>
<dbReference type="SUPFAM" id="SSF47323">
    <property type="entry name" value="Anticodon-binding domain of a subclass of class I aminoacyl-tRNA synthetases"/>
    <property type="match status" value="1"/>
</dbReference>
<accession>A0A8B6ZN37</accession>
<comment type="catalytic activity">
    <reaction evidence="21">
        <text>tRNA(Cys) + L-cysteine + ATP = L-cysteinyl-tRNA(Cys) + AMP + diphosphate</text>
        <dbReference type="Rhea" id="RHEA:17773"/>
        <dbReference type="Rhea" id="RHEA-COMP:9661"/>
        <dbReference type="Rhea" id="RHEA-COMP:9679"/>
        <dbReference type="ChEBI" id="CHEBI:30616"/>
        <dbReference type="ChEBI" id="CHEBI:33019"/>
        <dbReference type="ChEBI" id="CHEBI:35235"/>
        <dbReference type="ChEBI" id="CHEBI:78442"/>
        <dbReference type="ChEBI" id="CHEBI:78517"/>
        <dbReference type="ChEBI" id="CHEBI:456215"/>
        <dbReference type="EC" id="6.1.1.16"/>
    </reaction>
    <physiologicalReaction direction="right-to-left" evidence="21">
        <dbReference type="Rhea" id="RHEA:17775"/>
    </physiologicalReaction>
</comment>
<evidence type="ECO:0000256" key="19">
    <source>
        <dbReference type="ARBA" id="ARBA00047731"/>
    </source>
</evidence>
<evidence type="ECO:0000256" key="6">
    <source>
        <dbReference type="ARBA" id="ARBA00022723"/>
    </source>
</evidence>
<dbReference type="OrthoDB" id="438179at2759"/>
<dbReference type="InterPro" id="IPR024909">
    <property type="entry name" value="Cys-tRNA/MSH_ligase"/>
</dbReference>
<evidence type="ECO:0000256" key="16">
    <source>
        <dbReference type="ARBA" id="ARBA00045476"/>
    </source>
</evidence>
<dbReference type="PRINTS" id="PR00983">
    <property type="entry name" value="TRNASYNTHCYS"/>
</dbReference>
<comment type="catalytic activity">
    <reaction evidence="19">
        <text>S-sulfanyl-L-cysteine + L-cysteine = S-disulfanyl-L-cysteine + L-alanine</text>
        <dbReference type="Rhea" id="RHEA:78627"/>
        <dbReference type="ChEBI" id="CHEBI:35235"/>
        <dbReference type="ChEBI" id="CHEBI:57972"/>
        <dbReference type="ChEBI" id="CHEBI:58591"/>
        <dbReference type="ChEBI" id="CHEBI:229465"/>
    </reaction>
    <physiologicalReaction direction="left-to-right" evidence="19">
        <dbReference type="Rhea" id="RHEA:78628"/>
    </physiologicalReaction>
</comment>
<keyword evidence="8" id="KW-0862">Zinc</keyword>
<evidence type="ECO:0000256" key="9">
    <source>
        <dbReference type="ARBA" id="ARBA00022840"/>
    </source>
</evidence>
<comment type="catalytic activity">
    <reaction evidence="20">
        <text>S-sulfanyl-L-cysteine + tRNA(Cys) + ATP = (S)-sulfanyl-L-cysteinyl-tRNA(Cys) + AMP + diphosphate</text>
        <dbReference type="Rhea" id="RHEA:78647"/>
        <dbReference type="Rhea" id="RHEA-COMP:9661"/>
        <dbReference type="Rhea" id="RHEA-COMP:19119"/>
        <dbReference type="ChEBI" id="CHEBI:30616"/>
        <dbReference type="ChEBI" id="CHEBI:33019"/>
        <dbReference type="ChEBI" id="CHEBI:58591"/>
        <dbReference type="ChEBI" id="CHEBI:78442"/>
        <dbReference type="ChEBI" id="CHEBI:229520"/>
        <dbReference type="ChEBI" id="CHEBI:456215"/>
    </reaction>
    <physiologicalReaction direction="left-to-right" evidence="20">
        <dbReference type="Rhea" id="RHEA:78648"/>
    </physiologicalReaction>
</comment>
<dbReference type="GO" id="GO:0004817">
    <property type="term" value="F:cysteine-tRNA ligase activity"/>
    <property type="evidence" value="ECO:0007669"/>
    <property type="project" value="UniProtKB-EC"/>
</dbReference>
<evidence type="ECO:0000256" key="17">
    <source>
        <dbReference type="ARBA" id="ARBA00047499"/>
    </source>
</evidence>
<comment type="function">
    <text evidence="15">Mitochondrial cysteine-specific aminoacyl-tRNA synthetase that catalyzes the ATP-dependent ligation of cysteine to tRNA(Cys).</text>
</comment>
<comment type="catalytic activity">
    <reaction evidence="17">
        <text>S-disulfanyl-L-cysteine + tRNA(Cys) + ATP = (S)-disulfanyl-L-cysteinyl-tRNA(Cys) + AMP + diphosphate</text>
        <dbReference type="Rhea" id="RHEA:78651"/>
        <dbReference type="Rhea" id="RHEA-COMP:9661"/>
        <dbReference type="Rhea" id="RHEA-COMP:19120"/>
        <dbReference type="ChEBI" id="CHEBI:30616"/>
        <dbReference type="ChEBI" id="CHEBI:33019"/>
        <dbReference type="ChEBI" id="CHEBI:78442"/>
        <dbReference type="ChEBI" id="CHEBI:229465"/>
        <dbReference type="ChEBI" id="CHEBI:229521"/>
        <dbReference type="ChEBI" id="CHEBI:456215"/>
    </reaction>
    <physiologicalReaction direction="left-to-right" evidence="17">
        <dbReference type="Rhea" id="RHEA:78652"/>
    </physiologicalReaction>
</comment>
<name>A0A8B6ZN37_ORYAF</name>
<feature type="chain" id="PRO_5034496906" description="cysteine--tRNA ligase" evidence="22">
    <location>
        <begin position="32"/>
        <end position="575"/>
    </location>
</feature>
<dbReference type="GO" id="GO:0006423">
    <property type="term" value="P:cysteinyl-tRNA aminoacylation"/>
    <property type="evidence" value="ECO:0007669"/>
    <property type="project" value="InterPro"/>
</dbReference>
<keyword evidence="13" id="KW-0030">Aminoacyl-tRNA synthetase</keyword>
<reference evidence="25" key="1">
    <citation type="submission" date="2025-08" db="UniProtKB">
        <authorList>
            <consortium name="RefSeq"/>
        </authorList>
    </citation>
    <scope>IDENTIFICATION</scope>
</reference>
<dbReference type="InterPro" id="IPR032678">
    <property type="entry name" value="tRNA-synt_1_cat_dom"/>
</dbReference>
<keyword evidence="10" id="KW-0648">Protein biosynthesis</keyword>
<dbReference type="GO" id="GO:0005739">
    <property type="term" value="C:mitochondrion"/>
    <property type="evidence" value="ECO:0007669"/>
    <property type="project" value="UniProtKB-SubCell"/>
</dbReference>
<feature type="domain" description="tRNA synthetases class I catalytic" evidence="23">
    <location>
        <begin position="82"/>
        <end position="375"/>
    </location>
</feature>